<name>A0A5C2SNV4_9APHY</name>
<feature type="domain" description="DUF6533" evidence="3">
    <location>
        <begin position="29"/>
        <end position="73"/>
    </location>
</feature>
<proteinExistence type="predicted"/>
<feature type="transmembrane region" description="Helical" evidence="2">
    <location>
        <begin position="67"/>
        <end position="89"/>
    </location>
</feature>
<keyword evidence="5" id="KW-1185">Reference proteome</keyword>
<dbReference type="Proteomes" id="UP000313359">
    <property type="component" value="Unassembled WGS sequence"/>
</dbReference>
<feature type="transmembrane region" description="Helical" evidence="2">
    <location>
        <begin position="131"/>
        <end position="152"/>
    </location>
</feature>
<evidence type="ECO:0000256" key="1">
    <source>
        <dbReference type="SAM" id="MobiDB-lite"/>
    </source>
</evidence>
<evidence type="ECO:0000256" key="2">
    <source>
        <dbReference type="SAM" id="Phobius"/>
    </source>
</evidence>
<reference evidence="4" key="1">
    <citation type="journal article" date="2018" name="Genome Biol. Evol.">
        <title>Genomics and development of Lentinus tigrinus, a white-rot wood-decaying mushroom with dimorphic fruiting bodies.</title>
        <authorList>
            <person name="Wu B."/>
            <person name="Xu Z."/>
            <person name="Knudson A."/>
            <person name="Carlson A."/>
            <person name="Chen N."/>
            <person name="Kovaka S."/>
            <person name="LaButti K."/>
            <person name="Lipzen A."/>
            <person name="Pennachio C."/>
            <person name="Riley R."/>
            <person name="Schakwitz W."/>
            <person name="Umezawa K."/>
            <person name="Ohm R.A."/>
            <person name="Grigoriev I.V."/>
            <person name="Nagy L.G."/>
            <person name="Gibbons J."/>
            <person name="Hibbett D."/>
        </authorList>
    </citation>
    <scope>NUCLEOTIDE SEQUENCE [LARGE SCALE GENOMIC DNA]</scope>
    <source>
        <strain evidence="4">ALCF2SS1-6</strain>
    </source>
</reference>
<evidence type="ECO:0000259" key="3">
    <source>
        <dbReference type="Pfam" id="PF20151"/>
    </source>
</evidence>
<gene>
    <name evidence="4" type="ORF">L227DRAFT_591105</name>
</gene>
<feature type="transmembrane region" description="Helical" evidence="2">
    <location>
        <begin position="245"/>
        <end position="268"/>
    </location>
</feature>
<dbReference type="AlphaFoldDB" id="A0A5C2SNV4"/>
<feature type="transmembrane region" description="Helical" evidence="2">
    <location>
        <begin position="181"/>
        <end position="201"/>
    </location>
</feature>
<keyword evidence="2" id="KW-0812">Transmembrane</keyword>
<feature type="transmembrane region" description="Helical" evidence="2">
    <location>
        <begin position="222"/>
        <end position="239"/>
    </location>
</feature>
<feature type="transmembrane region" description="Helical" evidence="2">
    <location>
        <begin position="101"/>
        <end position="124"/>
    </location>
</feature>
<keyword evidence="2" id="KW-1133">Transmembrane helix</keyword>
<dbReference type="OrthoDB" id="2679643at2759"/>
<dbReference type="InterPro" id="IPR045340">
    <property type="entry name" value="DUF6533"/>
</dbReference>
<protein>
    <recommendedName>
        <fullName evidence="3">DUF6533 domain-containing protein</fullName>
    </recommendedName>
</protein>
<evidence type="ECO:0000313" key="4">
    <source>
        <dbReference type="EMBL" id="RPD64779.1"/>
    </source>
</evidence>
<evidence type="ECO:0000313" key="5">
    <source>
        <dbReference type="Proteomes" id="UP000313359"/>
    </source>
</evidence>
<keyword evidence="2" id="KW-0472">Membrane</keyword>
<organism evidence="4 5">
    <name type="scientific">Lentinus tigrinus ALCF2SS1-6</name>
    <dbReference type="NCBI Taxonomy" id="1328759"/>
    <lineage>
        <taxon>Eukaryota</taxon>
        <taxon>Fungi</taxon>
        <taxon>Dikarya</taxon>
        <taxon>Basidiomycota</taxon>
        <taxon>Agaricomycotina</taxon>
        <taxon>Agaricomycetes</taxon>
        <taxon>Polyporales</taxon>
        <taxon>Polyporaceae</taxon>
        <taxon>Lentinus</taxon>
    </lineage>
</organism>
<sequence length="390" mass="43230">MATATLSPDILNELNELVRSLDALERARYLSIACTCVLAYDFMLTFGDEVRYFWNSPWSLSRGLFFLNRYIPPCVMAVCLVAFLAPGLSVQRCSKLIHGNFLATILAIAVIQAIIVLRICLVYARNRLVQSLVVGSFVVCSIITVTLFGTLWHDLDPIAIDVPGLKINSCTTPPSREIWKLYVPNLVLHTILYLATTVPVLKLRAIGKQSQLLNRLARDGGIFYFVVFASALFSTLGALSSDMYISVPAIYSDLLLALSAASISRLMLGIRSLAARLSVAPDWLLNNTELGRVNWKPGRREGELIVEVEAVEDELELKSVDDDGEPIYNRARTPVLHTTRVGVLNHPVYPGTRDYKAPPRLPKKSKASHSAASDRPAMLVRQSINRRPLP</sequence>
<feature type="region of interest" description="Disordered" evidence="1">
    <location>
        <begin position="347"/>
        <end position="390"/>
    </location>
</feature>
<dbReference type="Pfam" id="PF20151">
    <property type="entry name" value="DUF6533"/>
    <property type="match status" value="1"/>
</dbReference>
<dbReference type="EMBL" id="ML122253">
    <property type="protein sequence ID" value="RPD64779.1"/>
    <property type="molecule type" value="Genomic_DNA"/>
</dbReference>
<accession>A0A5C2SNV4</accession>